<comment type="caution">
    <text evidence="2">The sequence shown here is derived from an EMBL/GenBank/DDBJ whole genome shotgun (WGS) entry which is preliminary data.</text>
</comment>
<evidence type="ECO:0000256" key="1">
    <source>
        <dbReference type="SAM" id="MobiDB-lite"/>
    </source>
</evidence>
<keyword evidence="3" id="KW-1185">Reference proteome</keyword>
<name>A0AAV4W5N2_CAEEX</name>
<feature type="region of interest" description="Disordered" evidence="1">
    <location>
        <begin position="122"/>
        <end position="145"/>
    </location>
</feature>
<evidence type="ECO:0000313" key="2">
    <source>
        <dbReference type="EMBL" id="GIY78130.1"/>
    </source>
</evidence>
<protein>
    <submittedName>
        <fullName evidence="2">Uncharacterized protein</fullName>
    </submittedName>
</protein>
<proteinExistence type="predicted"/>
<organism evidence="2 3">
    <name type="scientific">Caerostris extrusa</name>
    <name type="common">Bark spider</name>
    <name type="synonym">Caerostris bankana</name>
    <dbReference type="NCBI Taxonomy" id="172846"/>
    <lineage>
        <taxon>Eukaryota</taxon>
        <taxon>Metazoa</taxon>
        <taxon>Ecdysozoa</taxon>
        <taxon>Arthropoda</taxon>
        <taxon>Chelicerata</taxon>
        <taxon>Arachnida</taxon>
        <taxon>Araneae</taxon>
        <taxon>Araneomorphae</taxon>
        <taxon>Entelegynae</taxon>
        <taxon>Araneoidea</taxon>
        <taxon>Araneidae</taxon>
        <taxon>Caerostris</taxon>
    </lineage>
</organism>
<dbReference type="EMBL" id="BPLR01015718">
    <property type="protein sequence ID" value="GIY78130.1"/>
    <property type="molecule type" value="Genomic_DNA"/>
</dbReference>
<dbReference type="Proteomes" id="UP001054945">
    <property type="component" value="Unassembled WGS sequence"/>
</dbReference>
<accession>A0AAV4W5N2</accession>
<gene>
    <name evidence="2" type="ORF">CEXT_189771</name>
</gene>
<reference evidence="2 3" key="1">
    <citation type="submission" date="2021-06" db="EMBL/GenBank/DDBJ databases">
        <title>Caerostris extrusa draft genome.</title>
        <authorList>
            <person name="Kono N."/>
            <person name="Arakawa K."/>
        </authorList>
    </citation>
    <scope>NUCLEOTIDE SEQUENCE [LARGE SCALE GENOMIC DNA]</scope>
</reference>
<sequence>MHARTWPSLPSITCSITPISQRSLDFLGPSTRTMSPDLRFRSDEGLVKLKCSGRLLSRPGSKNREGVRQRGSTNSFVSYVIGLLFKTHSSSVIIVVSSSKVKKGLAQYFSQRVFDALHQSLPKPPHHGARSGMNFHATPLDDMNS</sequence>
<evidence type="ECO:0000313" key="3">
    <source>
        <dbReference type="Proteomes" id="UP001054945"/>
    </source>
</evidence>
<dbReference type="AlphaFoldDB" id="A0AAV4W5N2"/>